<evidence type="ECO:0000256" key="2">
    <source>
        <dbReference type="ARBA" id="ARBA00004141"/>
    </source>
</evidence>
<keyword evidence="13" id="KW-1185">Reference proteome</keyword>
<accession>A0A1I7X8G5</accession>
<evidence type="ECO:0000256" key="12">
    <source>
        <dbReference type="SAM" id="Phobius"/>
    </source>
</evidence>
<protein>
    <submittedName>
        <fullName evidence="14">Uncharacterized protein</fullName>
    </submittedName>
</protein>
<dbReference type="PANTHER" id="PTHR28388">
    <property type="entry name" value="TRANSMEMBRANE PROTEIN 237"/>
    <property type="match status" value="1"/>
</dbReference>
<feature type="compositionally biased region" description="Basic and acidic residues" evidence="11">
    <location>
        <begin position="1"/>
        <end position="17"/>
    </location>
</feature>
<dbReference type="WBParaSite" id="Hba_13935">
    <property type="protein sequence ID" value="Hba_13935"/>
    <property type="gene ID" value="Hba_13935"/>
</dbReference>
<name>A0A1I7X8G5_HETBA</name>
<evidence type="ECO:0000256" key="5">
    <source>
        <dbReference type="ARBA" id="ARBA00022794"/>
    </source>
</evidence>
<dbReference type="GO" id="GO:0060271">
    <property type="term" value="P:cilium assembly"/>
    <property type="evidence" value="ECO:0007669"/>
    <property type="project" value="TreeGrafter"/>
</dbReference>
<evidence type="ECO:0000256" key="6">
    <source>
        <dbReference type="ARBA" id="ARBA00022989"/>
    </source>
</evidence>
<keyword evidence="6 12" id="KW-1133">Transmembrane helix</keyword>
<keyword evidence="9" id="KW-0966">Cell projection</keyword>
<dbReference type="Proteomes" id="UP000095283">
    <property type="component" value="Unplaced"/>
</dbReference>
<organism evidence="13 14">
    <name type="scientific">Heterorhabditis bacteriophora</name>
    <name type="common">Entomopathogenic nematode worm</name>
    <dbReference type="NCBI Taxonomy" id="37862"/>
    <lineage>
        <taxon>Eukaryota</taxon>
        <taxon>Metazoa</taxon>
        <taxon>Ecdysozoa</taxon>
        <taxon>Nematoda</taxon>
        <taxon>Chromadorea</taxon>
        <taxon>Rhabditida</taxon>
        <taxon>Rhabditina</taxon>
        <taxon>Rhabditomorpha</taxon>
        <taxon>Strongyloidea</taxon>
        <taxon>Heterorhabditidae</taxon>
        <taxon>Heterorhabditis</taxon>
    </lineage>
</organism>
<evidence type="ECO:0000256" key="11">
    <source>
        <dbReference type="SAM" id="MobiDB-lite"/>
    </source>
</evidence>
<evidence type="ECO:0000256" key="1">
    <source>
        <dbReference type="ARBA" id="ARBA00004138"/>
    </source>
</evidence>
<feature type="region of interest" description="Disordered" evidence="11">
    <location>
        <begin position="1"/>
        <end position="56"/>
    </location>
</feature>
<evidence type="ECO:0000313" key="14">
    <source>
        <dbReference type="WBParaSite" id="Hba_13935"/>
    </source>
</evidence>
<evidence type="ECO:0000313" key="13">
    <source>
        <dbReference type="Proteomes" id="UP000095283"/>
    </source>
</evidence>
<feature type="transmembrane region" description="Helical" evidence="12">
    <location>
        <begin position="277"/>
        <end position="297"/>
    </location>
</feature>
<dbReference type="AlphaFoldDB" id="A0A1I7X8G5"/>
<feature type="compositionally biased region" description="Polar residues" evidence="11">
    <location>
        <begin position="18"/>
        <end position="42"/>
    </location>
</feature>
<keyword evidence="8 12" id="KW-0472">Membrane</keyword>
<dbReference type="Pfam" id="PF15383">
    <property type="entry name" value="TMEM237"/>
    <property type="match status" value="1"/>
</dbReference>
<evidence type="ECO:0000256" key="7">
    <source>
        <dbReference type="ARBA" id="ARBA00023069"/>
    </source>
</evidence>
<evidence type="ECO:0000256" key="10">
    <source>
        <dbReference type="ARBA" id="ARBA00025631"/>
    </source>
</evidence>
<sequence length="362" mass="41606">MSNKQLFEKKAISEENNHQTYSTASTSRLLSSPVDKNTNIDTNSDKLALEDGAPNEPQSRMVSKYFFLLVKYIPVFLKEVFQLFDDTTERSHLVMTLQELVNRENKVRLRDNHVCKNNEPISDENEIKNMEPKSDSHTVYVERKGKFYKMKRSIFRKEQEMNMRQESTGLAGQLALYAKYLPSTYQDVVSAYILQHRYHNVSMIMQGFLSGLTVAEAVFAFNFANEELLLQGYRWMSLPVHVVFTICFTIGCISAYDRTHFYGWNLSSIRKTLSHSGIIGVVLWSMGLVATVVCIRFDESLAPIVEKPLLTEELLLYWRICSAVRAVCASSAWLLLALRPDCVYIVKGNIFKNYNINEYSST</sequence>
<keyword evidence="4 12" id="KW-0812">Transmembrane</keyword>
<reference evidence="14" key="1">
    <citation type="submission" date="2016-11" db="UniProtKB">
        <authorList>
            <consortium name="WormBaseParasite"/>
        </authorList>
    </citation>
    <scope>IDENTIFICATION</scope>
</reference>
<keyword evidence="5" id="KW-0970">Cilium biogenesis/degradation</keyword>
<keyword evidence="7" id="KW-0969">Cilium</keyword>
<dbReference type="PANTHER" id="PTHR28388:SF1">
    <property type="entry name" value="TRANSMEMBRANE PROTEIN 237"/>
    <property type="match status" value="1"/>
</dbReference>
<comment type="similarity">
    <text evidence="3">Belongs to the TMEM237 family.</text>
</comment>
<feature type="transmembrane region" description="Helical" evidence="12">
    <location>
        <begin position="203"/>
        <end position="224"/>
    </location>
</feature>
<dbReference type="GO" id="GO:0016020">
    <property type="term" value="C:membrane"/>
    <property type="evidence" value="ECO:0007669"/>
    <property type="project" value="UniProtKB-SubCell"/>
</dbReference>
<dbReference type="GO" id="GO:0035869">
    <property type="term" value="C:ciliary transition zone"/>
    <property type="evidence" value="ECO:0007669"/>
    <property type="project" value="TreeGrafter"/>
</dbReference>
<feature type="transmembrane region" description="Helical" evidence="12">
    <location>
        <begin position="317"/>
        <end position="338"/>
    </location>
</feature>
<evidence type="ECO:0000256" key="4">
    <source>
        <dbReference type="ARBA" id="ARBA00022692"/>
    </source>
</evidence>
<evidence type="ECO:0000256" key="8">
    <source>
        <dbReference type="ARBA" id="ARBA00023136"/>
    </source>
</evidence>
<dbReference type="InterPro" id="IPR029409">
    <property type="entry name" value="TMEM237"/>
</dbReference>
<comment type="function">
    <text evidence="10">Component of the transition zone in primary cilia. Required for ciliogenesis.</text>
</comment>
<evidence type="ECO:0000256" key="3">
    <source>
        <dbReference type="ARBA" id="ARBA00008783"/>
    </source>
</evidence>
<feature type="transmembrane region" description="Helical" evidence="12">
    <location>
        <begin position="236"/>
        <end position="256"/>
    </location>
</feature>
<evidence type="ECO:0000256" key="9">
    <source>
        <dbReference type="ARBA" id="ARBA00023273"/>
    </source>
</evidence>
<proteinExistence type="inferred from homology"/>
<comment type="subcellular location">
    <subcellularLocation>
        <location evidence="1">Cell projection</location>
        <location evidence="1">Cilium</location>
    </subcellularLocation>
    <subcellularLocation>
        <location evidence="2">Membrane</location>
        <topology evidence="2">Multi-pass membrane protein</topology>
    </subcellularLocation>
</comment>